<feature type="domain" description="S1 motif" evidence="17">
    <location>
        <begin position="241"/>
        <end position="318"/>
    </location>
</feature>
<sequence length="817" mass="89211">MVNKNSDSNAEPLNDEIGQGVAGPEASEPETTEPELTGTESTGTAETVDQAALEAATEAVAEDPAPAVEQEAPAARVFTGAPTTALFFQAPDVKPFLARSGNDEHDDDDDDDDEPSTVRRRARRRSNDDRRSNSNDPANTVVKVRQPREPREPREAELITEPQRIKGSTRLEAKKQRRRDGRDAGRRRPVVTEAEFLARRESVDRKMVVRSKNGRIQIGVLEDGVLVEHYVARNQEASLIGNVYLGRVQNVLPSMEAAFVDIGRGRNAVLYSGEVDWDGVETGNQPRRIELALKPGDRVLVQVTKDPIGHKGARLTSQVSLPGRYLVYVPNGSMSGISRKLPDTERARLKKILKEVLPENVGVIVRTAAEGATEEQLTLDVNRLINQWAEISKQMESVQAPALLHSEPDLLIKIVRDVFNEDFQKMLIAGEDAQEVIESYLRGVAPDLLERVERYEGTRDAFDEYRITEQIEKALDRKVWLPSGGSLVIDRTEAMTVVDVNTGKFVGSGGNLEETVTKNNLESAEEIVRQLRLRDIGGIIVVDFIDMVLESNRDLVLRRLIECLSRDRTKHQVAEVTSLGLVQMTRKKLGLGLLESFSEPCEVCAGRGVVIHHDPIVKHRQSPQPETKRRGKGSANESRSSNGNGNGNSNGNVSNGGGAPKASTHAITDDAKNALAKIAASTIAHHSEEEAAVEAPAAQAPERRNESRNDRRNDRRKSQQRPAAESVSAPAEDAAPEEAAGTDAPALAILDIPIEPARQPQRVNARAAEDLLGSVLDALPEPKQPGKGRARRRRVTTAALTGTPVAHDADSAHPAGE</sequence>
<dbReference type="GO" id="GO:0008033">
    <property type="term" value="P:tRNA processing"/>
    <property type="evidence" value="ECO:0007669"/>
    <property type="project" value="UniProtKB-KW"/>
</dbReference>
<feature type="compositionally biased region" description="Low complexity" evidence="16">
    <location>
        <begin position="34"/>
        <end position="44"/>
    </location>
</feature>
<evidence type="ECO:0000256" key="5">
    <source>
        <dbReference type="ARBA" id="ARBA00022490"/>
    </source>
</evidence>
<feature type="compositionally biased region" description="Low complexity" evidence="16">
    <location>
        <begin position="51"/>
        <end position="72"/>
    </location>
</feature>
<comment type="cofactor">
    <cofactor evidence="1">
        <name>Mg(2+)</name>
        <dbReference type="ChEBI" id="CHEBI:18420"/>
    </cofactor>
</comment>
<evidence type="ECO:0000256" key="4">
    <source>
        <dbReference type="ARBA" id="ARBA00005522"/>
    </source>
</evidence>
<dbReference type="PROSITE" id="PS50126">
    <property type="entry name" value="S1"/>
    <property type="match status" value="1"/>
</dbReference>
<evidence type="ECO:0000256" key="3">
    <source>
        <dbReference type="ARBA" id="ARBA00004496"/>
    </source>
</evidence>
<dbReference type="GO" id="GO:0046872">
    <property type="term" value="F:metal ion binding"/>
    <property type="evidence" value="ECO:0007669"/>
    <property type="project" value="UniProtKB-KW"/>
</dbReference>
<dbReference type="Gene3D" id="2.40.50.140">
    <property type="entry name" value="Nucleic acid-binding proteins"/>
    <property type="match status" value="1"/>
</dbReference>
<feature type="region of interest" description="Disordered" evidence="16">
    <location>
        <begin position="96"/>
        <end position="187"/>
    </location>
</feature>
<dbReference type="InterPro" id="IPR019307">
    <property type="entry name" value="RNA-bd_AU-1/RNase_E/G"/>
</dbReference>
<evidence type="ECO:0000256" key="2">
    <source>
        <dbReference type="ARBA" id="ARBA00001947"/>
    </source>
</evidence>
<feature type="compositionally biased region" description="Basic and acidic residues" evidence="16">
    <location>
        <begin position="169"/>
        <end position="186"/>
    </location>
</feature>
<proteinExistence type="inferred from homology"/>
<evidence type="ECO:0000256" key="10">
    <source>
        <dbReference type="ARBA" id="ARBA00022833"/>
    </source>
</evidence>
<evidence type="ECO:0000256" key="14">
    <source>
        <dbReference type="ARBA" id="ARBA00066879"/>
    </source>
</evidence>
<dbReference type="RefSeq" id="WP_245762398.1">
    <property type="nucleotide sequence ID" value="NZ_FOVM01000002.1"/>
</dbReference>
<dbReference type="GO" id="GO:0003723">
    <property type="term" value="F:RNA binding"/>
    <property type="evidence" value="ECO:0007669"/>
    <property type="project" value="UniProtKB-KW"/>
</dbReference>
<dbReference type="SMART" id="SM00316">
    <property type="entry name" value="S1"/>
    <property type="match status" value="1"/>
</dbReference>
<evidence type="ECO:0000256" key="6">
    <source>
        <dbReference type="ARBA" id="ARBA00022664"/>
    </source>
</evidence>
<comment type="catalytic activity">
    <reaction evidence="13">
        <text>Endonucleolytic cleavage of single-stranded RNA in A- and U-rich regions.</text>
        <dbReference type="EC" id="3.1.26.12"/>
    </reaction>
</comment>
<comment type="subcellular location">
    <subcellularLocation>
        <location evidence="3">Cytoplasm</location>
    </subcellularLocation>
</comment>
<feature type="region of interest" description="Disordered" evidence="16">
    <location>
        <begin position="687"/>
        <end position="763"/>
    </location>
</feature>
<gene>
    <name evidence="18" type="ORF">SAMN05216219_1092</name>
</gene>
<dbReference type="InterPro" id="IPR003029">
    <property type="entry name" value="S1_domain"/>
</dbReference>
<dbReference type="InterPro" id="IPR004659">
    <property type="entry name" value="RNase_E/G"/>
</dbReference>
<keyword evidence="10" id="KW-0862">Zinc</keyword>
<feature type="region of interest" description="Disordered" evidence="16">
    <location>
        <begin position="1"/>
        <end position="72"/>
    </location>
</feature>
<dbReference type="GO" id="GO:0006397">
    <property type="term" value="P:mRNA processing"/>
    <property type="evidence" value="ECO:0007669"/>
    <property type="project" value="UniProtKB-KW"/>
</dbReference>
<keyword evidence="12" id="KW-0694">RNA-binding</keyword>
<feature type="compositionally biased region" description="Acidic residues" evidence="16">
    <location>
        <begin position="104"/>
        <end position="115"/>
    </location>
</feature>
<dbReference type="Proteomes" id="UP000198867">
    <property type="component" value="Unassembled WGS sequence"/>
</dbReference>
<keyword evidence="9" id="KW-0378">Hydrolase</keyword>
<feature type="compositionally biased region" description="Basic and acidic residues" evidence="16">
    <location>
        <begin position="146"/>
        <end position="157"/>
    </location>
</feature>
<dbReference type="PANTHER" id="PTHR30001">
    <property type="entry name" value="RIBONUCLEASE"/>
    <property type="match status" value="1"/>
</dbReference>
<protein>
    <recommendedName>
        <fullName evidence="15">Ribonuclease E</fullName>
        <ecNumber evidence="14">3.1.26.12</ecNumber>
    </recommendedName>
</protein>
<feature type="region of interest" description="Disordered" evidence="16">
    <location>
        <begin position="776"/>
        <end position="817"/>
    </location>
</feature>
<reference evidence="19" key="1">
    <citation type="submission" date="2016-10" db="EMBL/GenBank/DDBJ databases">
        <authorList>
            <person name="Varghese N."/>
            <person name="Submissions S."/>
        </authorList>
    </citation>
    <scope>NUCLEOTIDE SEQUENCE [LARGE SCALE GENOMIC DNA]</scope>
    <source>
        <strain evidence="19">CGMCC 1.11101</strain>
    </source>
</reference>
<feature type="compositionally biased region" description="Basic and acidic residues" evidence="16">
    <location>
        <begin position="807"/>
        <end position="817"/>
    </location>
</feature>
<dbReference type="CDD" id="cd04453">
    <property type="entry name" value="S1_RNase_E"/>
    <property type="match status" value="1"/>
</dbReference>
<evidence type="ECO:0000256" key="1">
    <source>
        <dbReference type="ARBA" id="ARBA00001946"/>
    </source>
</evidence>
<dbReference type="FunFam" id="2.40.50.140:FF:000066">
    <property type="entry name" value="Ribonuclease E"/>
    <property type="match status" value="1"/>
</dbReference>
<feature type="compositionally biased region" description="Basic residues" evidence="16">
    <location>
        <begin position="786"/>
        <end position="795"/>
    </location>
</feature>
<dbReference type="PANTHER" id="PTHR30001:SF0">
    <property type="entry name" value="RIBONUCLEASE G"/>
    <property type="match status" value="1"/>
</dbReference>
<keyword evidence="6" id="KW-0507">mRNA processing</keyword>
<evidence type="ECO:0000256" key="9">
    <source>
        <dbReference type="ARBA" id="ARBA00022801"/>
    </source>
</evidence>
<comment type="similarity">
    <text evidence="4">Belongs to the RNase E/G family.</text>
</comment>
<accession>A0A1I4ZUX5</accession>
<dbReference type="EC" id="3.1.26.12" evidence="14"/>
<evidence type="ECO:0000256" key="7">
    <source>
        <dbReference type="ARBA" id="ARBA00022694"/>
    </source>
</evidence>
<evidence type="ECO:0000256" key="16">
    <source>
        <dbReference type="SAM" id="MobiDB-lite"/>
    </source>
</evidence>
<name>A0A1I4ZUX5_9MICO</name>
<evidence type="ECO:0000256" key="13">
    <source>
        <dbReference type="ARBA" id="ARBA00050524"/>
    </source>
</evidence>
<dbReference type="GO" id="GO:0008995">
    <property type="term" value="F:ribonuclease E activity"/>
    <property type="evidence" value="ECO:0007669"/>
    <property type="project" value="UniProtKB-EC"/>
</dbReference>
<dbReference type="STRING" id="995034.SAMN05216219_1092"/>
<keyword evidence="11" id="KW-0460">Magnesium</keyword>
<dbReference type="NCBIfam" id="TIGR00757">
    <property type="entry name" value="RNaseEG"/>
    <property type="match status" value="1"/>
</dbReference>
<evidence type="ECO:0000313" key="18">
    <source>
        <dbReference type="EMBL" id="SFN53988.1"/>
    </source>
</evidence>
<dbReference type="Pfam" id="PF10150">
    <property type="entry name" value="RNase_E_G"/>
    <property type="match status" value="1"/>
</dbReference>
<evidence type="ECO:0000313" key="19">
    <source>
        <dbReference type="Proteomes" id="UP000198867"/>
    </source>
</evidence>
<comment type="cofactor">
    <cofactor evidence="2">
        <name>Zn(2+)</name>
        <dbReference type="ChEBI" id="CHEBI:29105"/>
    </cofactor>
</comment>
<keyword evidence="19" id="KW-1185">Reference proteome</keyword>
<feature type="compositionally biased region" description="Gly residues" evidence="16">
    <location>
        <begin position="644"/>
        <end position="659"/>
    </location>
</feature>
<keyword evidence="8" id="KW-0479">Metal-binding</keyword>
<feature type="region of interest" description="Disordered" evidence="16">
    <location>
        <begin position="615"/>
        <end position="664"/>
    </location>
</feature>
<dbReference type="SUPFAM" id="SSF50249">
    <property type="entry name" value="Nucleic acid-binding proteins"/>
    <property type="match status" value="1"/>
</dbReference>
<dbReference type="GO" id="GO:0006364">
    <property type="term" value="P:rRNA processing"/>
    <property type="evidence" value="ECO:0007669"/>
    <property type="project" value="TreeGrafter"/>
</dbReference>
<feature type="compositionally biased region" description="Basic and acidic residues" evidence="16">
    <location>
        <begin position="701"/>
        <end position="717"/>
    </location>
</feature>
<dbReference type="AlphaFoldDB" id="A0A1I4ZUX5"/>
<dbReference type="GO" id="GO:0005737">
    <property type="term" value="C:cytoplasm"/>
    <property type="evidence" value="ECO:0007669"/>
    <property type="project" value="UniProtKB-SubCell"/>
</dbReference>
<evidence type="ECO:0000256" key="12">
    <source>
        <dbReference type="ARBA" id="ARBA00022884"/>
    </source>
</evidence>
<evidence type="ECO:0000256" key="8">
    <source>
        <dbReference type="ARBA" id="ARBA00022723"/>
    </source>
</evidence>
<keyword evidence="7" id="KW-0819">tRNA processing</keyword>
<feature type="compositionally biased region" description="Polar residues" evidence="16">
    <location>
        <begin position="1"/>
        <end position="11"/>
    </location>
</feature>
<evidence type="ECO:0000256" key="15">
    <source>
        <dbReference type="ARBA" id="ARBA00072999"/>
    </source>
</evidence>
<keyword evidence="5" id="KW-0963">Cytoplasm</keyword>
<feature type="compositionally biased region" description="Low complexity" evidence="16">
    <location>
        <begin position="720"/>
        <end position="746"/>
    </location>
</feature>
<feature type="compositionally biased region" description="Low complexity" evidence="16">
    <location>
        <begin position="633"/>
        <end position="643"/>
    </location>
</feature>
<evidence type="ECO:0000259" key="17">
    <source>
        <dbReference type="PROSITE" id="PS50126"/>
    </source>
</evidence>
<organism evidence="18 19">
    <name type="scientific">Mycetocola miduiensis</name>
    <dbReference type="NCBI Taxonomy" id="995034"/>
    <lineage>
        <taxon>Bacteria</taxon>
        <taxon>Bacillati</taxon>
        <taxon>Actinomycetota</taxon>
        <taxon>Actinomycetes</taxon>
        <taxon>Micrococcales</taxon>
        <taxon>Microbacteriaceae</taxon>
        <taxon>Mycetocola</taxon>
    </lineage>
</organism>
<dbReference type="EMBL" id="FOVM01000002">
    <property type="protein sequence ID" value="SFN53988.1"/>
    <property type="molecule type" value="Genomic_DNA"/>
</dbReference>
<dbReference type="InterPro" id="IPR012340">
    <property type="entry name" value="NA-bd_OB-fold"/>
</dbReference>
<evidence type="ECO:0000256" key="11">
    <source>
        <dbReference type="ARBA" id="ARBA00022842"/>
    </source>
</evidence>